<comment type="subcellular location">
    <subcellularLocation>
        <location evidence="1">Nucleus</location>
    </subcellularLocation>
</comment>
<dbReference type="GO" id="GO:0005524">
    <property type="term" value="F:ATP binding"/>
    <property type="evidence" value="ECO:0007669"/>
    <property type="project" value="UniProtKB-KW"/>
</dbReference>
<evidence type="ECO:0000256" key="8">
    <source>
        <dbReference type="SAM" id="MobiDB-lite"/>
    </source>
</evidence>
<feature type="compositionally biased region" description="Basic residues" evidence="8">
    <location>
        <begin position="720"/>
        <end position="730"/>
    </location>
</feature>
<evidence type="ECO:0000313" key="10">
    <source>
        <dbReference type="EMBL" id="KAG0497492.1"/>
    </source>
</evidence>
<dbReference type="PANTHER" id="PTHR12172">
    <property type="entry name" value="CELL CYCLE CHECKPOINT PROTEIN RAD17"/>
    <property type="match status" value="1"/>
</dbReference>
<keyword evidence="4" id="KW-0227">DNA damage</keyword>
<dbReference type="GO" id="GO:0003689">
    <property type="term" value="F:DNA clamp loader activity"/>
    <property type="evidence" value="ECO:0007669"/>
    <property type="project" value="TreeGrafter"/>
</dbReference>
<evidence type="ECO:0000256" key="4">
    <source>
        <dbReference type="ARBA" id="ARBA00022763"/>
    </source>
</evidence>
<dbReference type="PANTHER" id="PTHR12172:SF1">
    <property type="entry name" value="P-LOOP CONTAINING NUCLEOSIDE TRIPHOSPHATE HYDROLASES SUPERFAMILY PROTEIN"/>
    <property type="match status" value="1"/>
</dbReference>
<dbReference type="Proteomes" id="UP000636800">
    <property type="component" value="Chromosome 1"/>
</dbReference>
<evidence type="ECO:0000256" key="7">
    <source>
        <dbReference type="ARBA" id="ARBA00023306"/>
    </source>
</evidence>
<dbReference type="GO" id="GO:0006281">
    <property type="term" value="P:DNA repair"/>
    <property type="evidence" value="ECO:0007669"/>
    <property type="project" value="InterPro"/>
</dbReference>
<dbReference type="InterPro" id="IPR003593">
    <property type="entry name" value="AAA+_ATPase"/>
</dbReference>
<comment type="similarity">
    <text evidence="2">Belongs to the rad17/RAD24 family.</text>
</comment>
<dbReference type="Gene3D" id="3.40.50.300">
    <property type="entry name" value="P-loop containing nucleotide triphosphate hydrolases"/>
    <property type="match status" value="1"/>
</dbReference>
<dbReference type="GO" id="GO:0033314">
    <property type="term" value="P:mitotic DNA replication checkpoint signaling"/>
    <property type="evidence" value="ECO:0007669"/>
    <property type="project" value="TreeGrafter"/>
</dbReference>
<dbReference type="InterPro" id="IPR004582">
    <property type="entry name" value="Checkpoint_prot_Rad17_Rad24"/>
</dbReference>
<name>A0A835S5R8_VANPL</name>
<evidence type="ECO:0000313" key="11">
    <source>
        <dbReference type="Proteomes" id="UP000636800"/>
    </source>
</evidence>
<evidence type="ECO:0000256" key="5">
    <source>
        <dbReference type="ARBA" id="ARBA00022840"/>
    </source>
</evidence>
<accession>A0A835S5R8</accession>
<dbReference type="Gene3D" id="1.10.8.60">
    <property type="match status" value="1"/>
</dbReference>
<evidence type="ECO:0000256" key="2">
    <source>
        <dbReference type="ARBA" id="ARBA00006168"/>
    </source>
</evidence>
<evidence type="ECO:0000256" key="1">
    <source>
        <dbReference type="ARBA" id="ARBA00004123"/>
    </source>
</evidence>
<dbReference type="CDD" id="cd00009">
    <property type="entry name" value="AAA"/>
    <property type="match status" value="1"/>
</dbReference>
<evidence type="ECO:0000256" key="6">
    <source>
        <dbReference type="ARBA" id="ARBA00023242"/>
    </source>
</evidence>
<dbReference type="GO" id="GO:0003682">
    <property type="term" value="F:chromatin binding"/>
    <property type="evidence" value="ECO:0007669"/>
    <property type="project" value="TreeGrafter"/>
</dbReference>
<evidence type="ECO:0000259" key="9">
    <source>
        <dbReference type="SMART" id="SM00382"/>
    </source>
</evidence>
<feature type="region of interest" description="Disordered" evidence="8">
    <location>
        <begin position="492"/>
        <end position="517"/>
    </location>
</feature>
<dbReference type="EMBL" id="JADCNL010000001">
    <property type="protein sequence ID" value="KAG0497492.1"/>
    <property type="molecule type" value="Genomic_DNA"/>
</dbReference>
<keyword evidence="7" id="KW-0131">Cell cycle</keyword>
<feature type="region of interest" description="Disordered" evidence="8">
    <location>
        <begin position="707"/>
        <end position="736"/>
    </location>
</feature>
<feature type="compositionally biased region" description="Basic and acidic residues" evidence="8">
    <location>
        <begin position="68"/>
        <end position="85"/>
    </location>
</feature>
<protein>
    <recommendedName>
        <fullName evidence="9">AAA+ ATPase domain-containing protein</fullName>
    </recommendedName>
</protein>
<dbReference type="GO" id="GO:0005634">
    <property type="term" value="C:nucleus"/>
    <property type="evidence" value="ECO:0007669"/>
    <property type="project" value="UniProtKB-SubCell"/>
</dbReference>
<proteinExistence type="inferred from homology"/>
<keyword evidence="11" id="KW-1185">Reference proteome</keyword>
<dbReference type="InterPro" id="IPR027417">
    <property type="entry name" value="P-loop_NTPase"/>
</dbReference>
<dbReference type="AlphaFoldDB" id="A0A835S5R8"/>
<reference evidence="10 11" key="1">
    <citation type="journal article" date="2020" name="Nat. Food">
        <title>A phased Vanilla planifolia genome enables genetic improvement of flavour and production.</title>
        <authorList>
            <person name="Hasing T."/>
            <person name="Tang H."/>
            <person name="Brym M."/>
            <person name="Khazi F."/>
            <person name="Huang T."/>
            <person name="Chambers A.H."/>
        </authorList>
    </citation>
    <scope>NUCLEOTIDE SEQUENCE [LARGE SCALE GENOMIC DNA]</scope>
    <source>
        <tissue evidence="10">Leaf</tissue>
    </source>
</reference>
<feature type="compositionally biased region" description="Polar residues" evidence="8">
    <location>
        <begin position="502"/>
        <end position="512"/>
    </location>
</feature>
<dbReference type="SMART" id="SM00382">
    <property type="entry name" value="AAA"/>
    <property type="match status" value="1"/>
</dbReference>
<feature type="region of interest" description="Disordered" evidence="8">
    <location>
        <begin position="1"/>
        <end position="113"/>
    </location>
</feature>
<keyword evidence="5" id="KW-0067">ATP-binding</keyword>
<gene>
    <name evidence="10" type="ORF">HPP92_002183</name>
</gene>
<evidence type="ECO:0000256" key="3">
    <source>
        <dbReference type="ARBA" id="ARBA00022741"/>
    </source>
</evidence>
<feature type="domain" description="AAA+ ATPase" evidence="9">
    <location>
        <begin position="410"/>
        <end position="585"/>
    </location>
</feature>
<comment type="caution">
    <text evidence="10">The sequence shown here is derived from an EMBL/GenBank/DDBJ whole genome shotgun (WGS) entry which is preliminary data.</text>
</comment>
<dbReference type="SUPFAM" id="SSF52540">
    <property type="entry name" value="P-loop containing nucleoside triphosphate hydrolases"/>
    <property type="match status" value="1"/>
</dbReference>
<keyword evidence="6" id="KW-0539">Nucleus</keyword>
<keyword evidence="3" id="KW-0547">Nucleotide-binding</keyword>
<dbReference type="GO" id="GO:0000077">
    <property type="term" value="P:DNA damage checkpoint signaling"/>
    <property type="evidence" value="ECO:0007669"/>
    <property type="project" value="TreeGrafter"/>
</dbReference>
<organism evidence="10 11">
    <name type="scientific">Vanilla planifolia</name>
    <name type="common">Vanilla</name>
    <dbReference type="NCBI Taxonomy" id="51239"/>
    <lineage>
        <taxon>Eukaryota</taxon>
        <taxon>Viridiplantae</taxon>
        <taxon>Streptophyta</taxon>
        <taxon>Embryophyta</taxon>
        <taxon>Tracheophyta</taxon>
        <taxon>Spermatophyta</taxon>
        <taxon>Magnoliopsida</taxon>
        <taxon>Liliopsida</taxon>
        <taxon>Asparagales</taxon>
        <taxon>Orchidaceae</taxon>
        <taxon>Vanilloideae</taxon>
        <taxon>Vanilleae</taxon>
        <taxon>Vanilla</taxon>
    </lineage>
</organism>
<sequence>MDRSSNENLLAKRPRRCVQSKLSFSVFSEAGELDGARPPSPTSAAADGRSTSDGGENETKRKRKNTKKPHDGHLEETADSNKEAQKVCSYNRKGNRMETRRSGRKKTSPTKHIDLNSKSCLNSKSDNVKDCNEGNLKCCQIFSDLWSEAKKAAEENIRLSAGKQTHPFFSICRATKKPSGTKEIEKQENFSWLALDGDYSVSLPPVHVSEFVKDGVGVPDWKNWKFVERSPTGLGGYCYVDLSSVFEGSIKSLSFEAACAKEKELDHFFVDDKMYSEDKSKPFYEPASTGQLHSHSKMDHFGCNICSLLAHVSSVNDQDQYGPHKGRLASYCQRSLCCPDCSLWTDKYRPEISMEVCGNTESVKLLSDWLKSWQERGALNSKNNSIIEYSDGSSYDGGSDIDELVVEDTLKNVLLITGPVGSGKSAAIYACAKEQGFKVIEVNASCLRNGAYMRQTFGEGVDSLGLTNWLAEDETLKTLKHARVLQPGTLIDPEDGCEAHSNEMSPRTSNGEHTSEKRSYGHIANKTLFLFEEVDVVFDEDHGFISAILKLAETTKRPIILTSNNKHPGLPQLLDRLILDFKAPSYTELLSHLSMVCGFEKVHISRNLLERIIKACLGDIRRILILLQFWCQGMGEMAEQNIRCNSSPTPFDISAVHLAMPKVIPWDFHCDLSATVEEEISRAVSALEENSVMSLVLQKKTNSCETIDPSEKLKTPTAAKTRKKGKLRKHSNSDQTHVSDQLNVLEDFLGDSNSPANCIERTAKHRRCLVLSSQSDDGLSSDELKLVKTSARADVYNDISTSQGRVINGSSEVVQMDKPTTDAAVGDPCGITEVSLTSRVCGTSIMQDLSCMSESSFLDVLETTPNFPSMSNSFFHSSGTTNLFDLNISSDILRVRDNDDAHEAVMVSGMSLDDHSGMVNAQIEFPQCQDIESLDNKEVDDKSSQCQLLDECSRVFSVLEPRESISCSEEAASVPETWRKLRSRHTDLKLLLSNSKDVTLVTGLTSGLADLISEADIMFRNCNLLIHDNLEPCSTPCEEPDSFSWYNEHVEMGSTFAQHGVCYYTTKYAAAGSCSGCKTTSDLAEEILASSANSTVLGKLLSQESLTGQNRCFKDAELNSPQTTVSFGRESEDELYKAILPIVPTRLSMVLRGVAFHEYLSFIGCISRSECSRLAEGSVENPKRRSRTSLHYLCSGAHQLSLDQIELLARRSCFGRGG</sequence>